<dbReference type="GO" id="GO:0003743">
    <property type="term" value="F:translation initiation factor activity"/>
    <property type="evidence" value="ECO:0007669"/>
    <property type="project" value="UniProtKB-UniRule"/>
</dbReference>
<feature type="compositionally biased region" description="Acidic residues" evidence="4">
    <location>
        <begin position="1"/>
        <end position="10"/>
    </location>
</feature>
<dbReference type="SUPFAM" id="SSF53474">
    <property type="entry name" value="alpha/beta-Hydrolases"/>
    <property type="match status" value="1"/>
</dbReference>
<name>A0AA36ANS2_OCTVU</name>
<dbReference type="PRINTS" id="PR00111">
    <property type="entry name" value="ABHYDROLASE"/>
</dbReference>
<dbReference type="GO" id="GO:0033290">
    <property type="term" value="C:eukaryotic 48S preinitiation complex"/>
    <property type="evidence" value="ECO:0007669"/>
    <property type="project" value="UniProtKB-UniRule"/>
</dbReference>
<comment type="function">
    <text evidence="3">Component of the eukaryotic translation initiation factor 3 (eIF-3) complex, which is involved in protein synthesis of a specialized repertoire of mRNAs and, together with other initiation factors, stimulates binding of mRNA and methionyl-tRNAi to the 40S ribosome. The eIF-3 complex specifically targets and initiates translation of a subset of mRNAs involved in cell proliferation.</text>
</comment>
<organism evidence="6 7">
    <name type="scientific">Octopus vulgaris</name>
    <name type="common">Common octopus</name>
    <dbReference type="NCBI Taxonomy" id="6645"/>
    <lineage>
        <taxon>Eukaryota</taxon>
        <taxon>Metazoa</taxon>
        <taxon>Spiralia</taxon>
        <taxon>Lophotrochozoa</taxon>
        <taxon>Mollusca</taxon>
        <taxon>Cephalopoda</taxon>
        <taxon>Coleoidea</taxon>
        <taxon>Octopodiformes</taxon>
        <taxon>Octopoda</taxon>
        <taxon>Incirrata</taxon>
        <taxon>Octopodidae</taxon>
        <taxon>Octopus</taxon>
    </lineage>
</organism>
<gene>
    <name evidence="6" type="ORF">OCTVUL_1B007090</name>
</gene>
<feature type="compositionally biased region" description="Acidic residues" evidence="4">
    <location>
        <begin position="22"/>
        <end position="40"/>
    </location>
</feature>
<dbReference type="Pfam" id="PF08597">
    <property type="entry name" value="eIF3_subunit"/>
    <property type="match status" value="1"/>
</dbReference>
<evidence type="ECO:0000313" key="6">
    <source>
        <dbReference type="EMBL" id="CAI9718856.1"/>
    </source>
</evidence>
<dbReference type="EMBL" id="OX597815">
    <property type="protein sequence ID" value="CAI9718856.1"/>
    <property type="molecule type" value="Genomic_DNA"/>
</dbReference>
<feature type="compositionally biased region" description="Basic and acidic residues" evidence="4">
    <location>
        <begin position="95"/>
        <end position="105"/>
    </location>
</feature>
<comment type="subcellular location">
    <subcellularLocation>
        <location evidence="3">Cytoplasm</location>
    </subcellularLocation>
</comment>
<comment type="subunit">
    <text evidence="3">Component of the eukaryotic translation initiation factor 3 (eIF-3) complex.</text>
</comment>
<dbReference type="AlphaFoldDB" id="A0AA36ANS2"/>
<evidence type="ECO:0000256" key="4">
    <source>
        <dbReference type="SAM" id="MobiDB-lite"/>
    </source>
</evidence>
<dbReference type="Gene3D" id="1.10.246.60">
    <property type="entry name" value="Eukaryotic translation initiation factor 3 like domains"/>
    <property type="match status" value="1"/>
</dbReference>
<feature type="domain" description="AB hydrolase-1" evidence="5">
    <location>
        <begin position="271"/>
        <end position="518"/>
    </location>
</feature>
<proteinExistence type="inferred from homology"/>
<dbReference type="HAMAP" id="MF_03009">
    <property type="entry name" value="eIF3j"/>
    <property type="match status" value="1"/>
</dbReference>
<feature type="compositionally biased region" description="Basic and acidic residues" evidence="4">
    <location>
        <begin position="11"/>
        <end position="21"/>
    </location>
</feature>
<dbReference type="InterPro" id="IPR000639">
    <property type="entry name" value="Epox_hydrolase-like"/>
</dbReference>
<keyword evidence="3" id="KW-0396">Initiation factor</keyword>
<dbReference type="GO" id="GO:0001732">
    <property type="term" value="P:formation of cytoplasmic translation initiation complex"/>
    <property type="evidence" value="ECO:0007669"/>
    <property type="project" value="UniProtKB-UniRule"/>
</dbReference>
<dbReference type="GO" id="GO:0004301">
    <property type="term" value="F:epoxide hydrolase activity"/>
    <property type="evidence" value="ECO:0007669"/>
    <property type="project" value="UniProtKB-ARBA"/>
</dbReference>
<feature type="compositionally biased region" description="Basic and acidic residues" evidence="4">
    <location>
        <begin position="68"/>
        <end position="87"/>
    </location>
</feature>
<dbReference type="Proteomes" id="UP001162480">
    <property type="component" value="Chromosome 2"/>
</dbReference>
<evidence type="ECO:0000256" key="3">
    <source>
        <dbReference type="HAMAP-Rule" id="MF_03009"/>
    </source>
</evidence>
<keyword evidence="3" id="KW-0963">Cytoplasm</keyword>
<dbReference type="GO" id="GO:0005852">
    <property type="term" value="C:eukaryotic translation initiation factor 3 complex"/>
    <property type="evidence" value="ECO:0007669"/>
    <property type="project" value="UniProtKB-UniRule"/>
</dbReference>
<keyword evidence="3" id="KW-0648">Protein biosynthesis</keyword>
<dbReference type="InterPro" id="IPR023194">
    <property type="entry name" value="eIF3-like_dom_sf"/>
</dbReference>
<dbReference type="GO" id="GO:0016282">
    <property type="term" value="C:eukaryotic 43S preinitiation complex"/>
    <property type="evidence" value="ECO:0007669"/>
    <property type="project" value="UniProtKB-UniRule"/>
</dbReference>
<keyword evidence="7" id="KW-1185">Reference proteome</keyword>
<sequence>MSDADWEKEDFDFQHVVSDKWEGEDEDDDVKDNWEDDEDEKKDVKPEETATSVRAFQKKKKRPIAEIIAEKEAQQEKLKDEESRSEEVESPVDPNAEKLRRRQLQEESDLKLAKEAFGLVEGAGIDQMSPESEEDFIKFEEALKEKITTFEKSPHYTAFLDKLFTDLIINVESEEIRKINASLSSMYHEKLKQQKEIEKKKKKKTKASIKFGKENDLDDIRYDDFAEDFMRGPIFKAPPPKWNDEELGTHGFLSLSNVNVHYVSIGDKNKPLMLFVHGFPECWYSWRFQIVEFCKNYRVVAFDQRGYSLSSKFTDKKFFTIEKLSADVSEVIQTLGYKDCVLVGHDWGGAVAWNTAINYPQLVSKLIIMNCPHPTVFSKYLRSHFSQLRKSWYMFFFQMPYIPEWIYSFNKFKIFTRLFNSHFGVRRENMTSDDIDVYRYAFSQPGGTTGPINYYRANFHRSPAKLPKNILKMPVLIIWGMQDAFLNHEMAAECSKYVNNLLIKYIEDATHFVQLDRPEIVNNIMWQFLK</sequence>
<dbReference type="Gene3D" id="3.40.50.1820">
    <property type="entry name" value="alpha/beta hydrolase"/>
    <property type="match status" value="1"/>
</dbReference>
<dbReference type="InterPro" id="IPR000073">
    <property type="entry name" value="AB_hydrolase_1"/>
</dbReference>
<comment type="similarity">
    <text evidence="2">Belongs to the AB hydrolase superfamily. Epoxide hydrolase family.</text>
</comment>
<keyword evidence="1" id="KW-0378">Hydrolase</keyword>
<accession>A0AA36ANS2</accession>
<dbReference type="InterPro" id="IPR013906">
    <property type="entry name" value="eIF3j"/>
</dbReference>
<evidence type="ECO:0000256" key="2">
    <source>
        <dbReference type="ARBA" id="ARBA00038334"/>
    </source>
</evidence>
<feature type="region of interest" description="Disordered" evidence="4">
    <location>
        <begin position="1"/>
        <end position="105"/>
    </location>
</feature>
<evidence type="ECO:0000313" key="7">
    <source>
        <dbReference type="Proteomes" id="UP001162480"/>
    </source>
</evidence>
<dbReference type="InterPro" id="IPR029058">
    <property type="entry name" value="AB_hydrolase_fold"/>
</dbReference>
<reference evidence="6" key="1">
    <citation type="submission" date="2023-08" db="EMBL/GenBank/DDBJ databases">
        <authorList>
            <person name="Alioto T."/>
            <person name="Alioto T."/>
            <person name="Gomez Garrido J."/>
        </authorList>
    </citation>
    <scope>NUCLEOTIDE SEQUENCE</scope>
</reference>
<dbReference type="Pfam" id="PF00561">
    <property type="entry name" value="Abhydrolase_1"/>
    <property type="match status" value="1"/>
</dbReference>
<evidence type="ECO:0000259" key="5">
    <source>
        <dbReference type="Pfam" id="PF00561"/>
    </source>
</evidence>
<protein>
    <recommendedName>
        <fullName evidence="3">Eukaryotic translation initiation factor 3 subunit J</fullName>
        <shortName evidence="3">eIF3j</shortName>
    </recommendedName>
</protein>
<dbReference type="PANTHER" id="PTHR43329">
    <property type="entry name" value="EPOXIDE HYDROLASE"/>
    <property type="match status" value="1"/>
</dbReference>
<comment type="similarity">
    <text evidence="3">Belongs to the eIF-3 subunit J family.</text>
</comment>
<dbReference type="PRINTS" id="PR00412">
    <property type="entry name" value="EPOXHYDRLASE"/>
</dbReference>
<evidence type="ECO:0000256" key="1">
    <source>
        <dbReference type="ARBA" id="ARBA00022801"/>
    </source>
</evidence>